<gene>
    <name evidence="1" type="ORF">PROFUN_05279</name>
</gene>
<reference evidence="1 2" key="1">
    <citation type="journal article" date="2018" name="Genome Biol. Evol.">
        <title>Multiple Roots of Fruiting Body Formation in Amoebozoa.</title>
        <authorList>
            <person name="Hillmann F."/>
            <person name="Forbes G."/>
            <person name="Novohradska S."/>
            <person name="Ferling I."/>
            <person name="Riege K."/>
            <person name="Groth M."/>
            <person name="Westermann M."/>
            <person name="Marz M."/>
            <person name="Spaller T."/>
            <person name="Winckler T."/>
            <person name="Schaap P."/>
            <person name="Glockner G."/>
        </authorList>
    </citation>
    <scope>NUCLEOTIDE SEQUENCE [LARGE SCALE GENOMIC DNA]</scope>
    <source>
        <strain evidence="1 2">Jena</strain>
    </source>
</reference>
<evidence type="ECO:0000313" key="2">
    <source>
        <dbReference type="Proteomes" id="UP000241769"/>
    </source>
</evidence>
<dbReference type="EMBL" id="MDYQ01000030">
    <property type="protein sequence ID" value="PRP86497.1"/>
    <property type="molecule type" value="Genomic_DNA"/>
</dbReference>
<dbReference type="Proteomes" id="UP000241769">
    <property type="component" value="Unassembled WGS sequence"/>
</dbReference>
<comment type="caution">
    <text evidence="1">The sequence shown here is derived from an EMBL/GenBank/DDBJ whole genome shotgun (WGS) entry which is preliminary data.</text>
</comment>
<protein>
    <submittedName>
        <fullName evidence="1">Uncharacterized protein</fullName>
    </submittedName>
</protein>
<dbReference type="InParanoid" id="A0A2P6NRC0"/>
<proteinExistence type="predicted"/>
<keyword evidence="2" id="KW-1185">Reference proteome</keyword>
<name>A0A2P6NRC0_9EUKA</name>
<organism evidence="1 2">
    <name type="scientific">Planoprotostelium fungivorum</name>
    <dbReference type="NCBI Taxonomy" id="1890364"/>
    <lineage>
        <taxon>Eukaryota</taxon>
        <taxon>Amoebozoa</taxon>
        <taxon>Evosea</taxon>
        <taxon>Variosea</taxon>
        <taxon>Cavosteliida</taxon>
        <taxon>Cavosteliaceae</taxon>
        <taxon>Planoprotostelium</taxon>
    </lineage>
</organism>
<evidence type="ECO:0000313" key="1">
    <source>
        <dbReference type="EMBL" id="PRP86497.1"/>
    </source>
</evidence>
<accession>A0A2P6NRC0</accession>
<dbReference type="AlphaFoldDB" id="A0A2P6NRC0"/>
<sequence length="71" mass="7887">MASQMLPSALVIAGLLGVSYLGTKGLDKIERVPKRRGLEGPAKHYSVRDRNIRKSIIEEQTLAKLEAKQKK</sequence>